<name>A0AAD4TQP5_OVIAM</name>
<sequence length="942" mass="104426">MIARLECGEESNFTPGKEDMEKKALTLLSTDNETKSNALMKEEAIYEDMPNVGGISALPKSKDTNKPPPGNGETSDSSESDSEASLVSSEEGKEIKEMTHLFREEWKSRLNSETTGSSMDQDRTVAIMYSVVSPVLNPLIYTLRNKEVKGALKRVPSAQGKTKALATCSSHLSTVILFYSSVFATYLKSLSASHASGELGAAIMYALECPPVMLNRTSVTEFLLLPVTDIQVLQPVLFVVFLAIYIVNLAANGAILRVVISDPRLHSPMYFFLGNLSCVDICFSTASLPKMMENVLSTHRAISFSGCISQLHFFHFMGSTEAMLLAVMGFDRFVAICKPLHYTLIMNPQVCIQMALTVWIIGFFHALLHSVMTSRLNFCGSNHIHHFICDMKPLLELACGNTELNQWLVNTVTGTIATAQVPSAQGKQKALATCSPHLSMVILFYSSVFATYLKSPCHWGVEEMKLAYASEETLSVNLISLLSCEFEHSISQGLRPVSYLTMNLVFVDYEDSVAYIFIAISLGSLQGSSTAGEKDLKPGDGEPCNEKTDTYDWLRIQQHRGKNKALATCSSHLSTVILCYSSVFSTYLKSLSAPDASGGWVLLSCMPRSVHLVSFLSGEFEHSNRTVNLVMLNRTSVTEFLLLPVTDIQVLQPVLFVVFLAIYIVNLAANGAILRVVISDPRLHSPMYFFLGNLSCLDICFSTASLPKMMENILSTHKAISFLGCISQLHFFHFMGSTESMLLAVMGFDRFVAICKPLHYTLIMNPQVCIQMAVTVWIIGFFHALLHSVMISRLKFCGSNRIHHFICDMKPLLELACGNTELNQWLVNTVTGTIATGSCFLTFLSYFYIIIYLFFKTHSCSTLHKAVCTCASHFLVVVLFHIPGVFVYIHPASSSSMDQDQISAIMYNVVTPVLNPLIYTLRNKEVKRALRVISRSQRLEEV</sequence>
<dbReference type="CDD" id="cd15915">
    <property type="entry name" value="7tmA_OR12D-like"/>
    <property type="match status" value="1"/>
</dbReference>
<keyword evidence="4" id="KW-1003">Cell membrane</keyword>
<comment type="similarity">
    <text evidence="3 13">Belongs to the G-protein coupled receptor 1 family.</text>
</comment>
<feature type="transmembrane region" description="Helical" evidence="15">
    <location>
        <begin position="867"/>
        <end position="889"/>
    </location>
</feature>
<evidence type="ECO:0000256" key="14">
    <source>
        <dbReference type="SAM" id="MobiDB-lite"/>
    </source>
</evidence>
<feature type="transmembrane region" description="Helical" evidence="15">
    <location>
        <begin position="901"/>
        <end position="921"/>
    </location>
</feature>
<evidence type="ECO:0000256" key="15">
    <source>
        <dbReference type="SAM" id="Phobius"/>
    </source>
</evidence>
<evidence type="ECO:0000256" key="4">
    <source>
        <dbReference type="ARBA" id="ARBA00022475"/>
    </source>
</evidence>
<comment type="subcellular location">
    <subcellularLocation>
        <location evidence="2">Cell membrane</location>
        <topology evidence="2">Multi-pass membrane protein</topology>
    </subcellularLocation>
</comment>
<feature type="transmembrane region" description="Helical" evidence="15">
    <location>
        <begin position="268"/>
        <end position="288"/>
    </location>
</feature>
<protein>
    <recommendedName>
        <fullName evidence="16">G-protein coupled receptors family 1 profile domain-containing protein</fullName>
    </recommendedName>
</protein>
<feature type="transmembrane region" description="Helical" evidence="15">
    <location>
        <begin position="768"/>
        <end position="786"/>
    </location>
</feature>
<feature type="region of interest" description="Disordered" evidence="14">
    <location>
        <begin position="1"/>
        <end position="21"/>
    </location>
</feature>
<evidence type="ECO:0000256" key="8">
    <source>
        <dbReference type="ARBA" id="ARBA00022989"/>
    </source>
</evidence>
<feature type="transmembrane region" description="Helical" evidence="15">
    <location>
        <begin position="232"/>
        <end position="256"/>
    </location>
</feature>
<feature type="domain" description="G-protein coupled receptors family 1 profile" evidence="16">
    <location>
        <begin position="669"/>
        <end position="919"/>
    </location>
</feature>
<evidence type="ECO:0000256" key="1">
    <source>
        <dbReference type="ARBA" id="ARBA00003929"/>
    </source>
</evidence>
<evidence type="ECO:0000256" key="7">
    <source>
        <dbReference type="ARBA" id="ARBA00022725"/>
    </source>
</evidence>
<dbReference type="InterPro" id="IPR017452">
    <property type="entry name" value="GPCR_Rhodpsn_7TM"/>
</dbReference>
<keyword evidence="12 13" id="KW-0807">Transducer</keyword>
<dbReference type="PRINTS" id="PR00245">
    <property type="entry name" value="OLFACTORYR"/>
</dbReference>
<feature type="transmembrane region" description="Helical" evidence="15">
    <location>
        <begin position="654"/>
        <end position="676"/>
    </location>
</feature>
<dbReference type="EMBL" id="JAKZEL010000024">
    <property type="protein sequence ID" value="KAI4530971.1"/>
    <property type="molecule type" value="Genomic_DNA"/>
</dbReference>
<keyword evidence="10 15" id="KW-0472">Membrane</keyword>
<feature type="domain" description="G-protein coupled receptors family 1 profile" evidence="16">
    <location>
        <begin position="251"/>
        <end position="632"/>
    </location>
</feature>
<dbReference type="GO" id="GO:0004930">
    <property type="term" value="F:G protein-coupled receptor activity"/>
    <property type="evidence" value="ECO:0007669"/>
    <property type="project" value="UniProtKB-KW"/>
</dbReference>
<evidence type="ECO:0000256" key="5">
    <source>
        <dbReference type="ARBA" id="ARBA00022606"/>
    </source>
</evidence>
<dbReference type="Proteomes" id="UP001214576">
    <property type="component" value="Unassembled WGS sequence"/>
</dbReference>
<dbReference type="Pfam" id="PF13853">
    <property type="entry name" value="7tm_4"/>
    <property type="match status" value="2"/>
</dbReference>
<dbReference type="GO" id="GO:0004984">
    <property type="term" value="F:olfactory receptor activity"/>
    <property type="evidence" value="ECO:0007669"/>
    <property type="project" value="InterPro"/>
</dbReference>
<feature type="region of interest" description="Disordered" evidence="14">
    <location>
        <begin position="48"/>
        <end position="94"/>
    </location>
</feature>
<comment type="function">
    <text evidence="1">Putative odorant or sperm cell receptor.</text>
</comment>
<gene>
    <name evidence="17" type="ORF">MG293_018829</name>
</gene>
<dbReference type="PROSITE" id="PS00237">
    <property type="entry name" value="G_PROTEIN_RECEP_F1_1"/>
    <property type="match status" value="1"/>
</dbReference>
<dbReference type="Gene3D" id="1.20.1070.10">
    <property type="entry name" value="Rhodopsin 7-helix transmembrane proteins"/>
    <property type="match status" value="2"/>
</dbReference>
<dbReference type="PROSITE" id="PS50262">
    <property type="entry name" value="G_PROTEIN_RECEP_F1_2"/>
    <property type="match status" value="2"/>
</dbReference>
<evidence type="ECO:0000256" key="2">
    <source>
        <dbReference type="ARBA" id="ARBA00004651"/>
    </source>
</evidence>
<comment type="caution">
    <text evidence="17">The sequence shown here is derived from an EMBL/GenBank/DDBJ whole genome shotgun (WGS) entry which is preliminary data.</text>
</comment>
<dbReference type="PANTHER" id="PTHR26452">
    <property type="entry name" value="OLFACTORY RECEPTOR"/>
    <property type="match status" value="1"/>
</dbReference>
<evidence type="ECO:0000256" key="11">
    <source>
        <dbReference type="ARBA" id="ARBA00023170"/>
    </source>
</evidence>
<keyword evidence="18" id="KW-1185">Reference proteome</keyword>
<dbReference type="InterPro" id="IPR000276">
    <property type="entry name" value="GPCR_Rhodpsn"/>
</dbReference>
<evidence type="ECO:0000256" key="9">
    <source>
        <dbReference type="ARBA" id="ARBA00023040"/>
    </source>
</evidence>
<dbReference type="SUPFAM" id="SSF81321">
    <property type="entry name" value="Family A G protein-coupled receptor-like"/>
    <property type="match status" value="3"/>
</dbReference>
<dbReference type="FunFam" id="1.20.1070.10:FF:000001">
    <property type="entry name" value="Olfactory receptor"/>
    <property type="match status" value="2"/>
</dbReference>
<feature type="transmembrane region" description="Helical" evidence="15">
    <location>
        <begin position="688"/>
        <end position="707"/>
    </location>
</feature>
<dbReference type="PRINTS" id="PR00237">
    <property type="entry name" value="GPCRRHODOPSN"/>
</dbReference>
<accession>A0AAD4TQP5</accession>
<keyword evidence="7" id="KW-0552">Olfaction</keyword>
<organism evidence="17 18">
    <name type="scientific">Ovis ammon polii</name>
    <dbReference type="NCBI Taxonomy" id="230172"/>
    <lineage>
        <taxon>Eukaryota</taxon>
        <taxon>Metazoa</taxon>
        <taxon>Chordata</taxon>
        <taxon>Craniata</taxon>
        <taxon>Vertebrata</taxon>
        <taxon>Euteleostomi</taxon>
        <taxon>Mammalia</taxon>
        <taxon>Eutheria</taxon>
        <taxon>Laurasiatheria</taxon>
        <taxon>Artiodactyla</taxon>
        <taxon>Ruminantia</taxon>
        <taxon>Pecora</taxon>
        <taxon>Bovidae</taxon>
        <taxon>Caprinae</taxon>
        <taxon>Ovis</taxon>
    </lineage>
</organism>
<reference evidence="17" key="1">
    <citation type="submission" date="2022-03" db="EMBL/GenBank/DDBJ databases">
        <title>Genomic analyses of argali, domestic sheep and their hybrids provide insights into chromosomal evolution, heterosis and genetic basis of agronomic traits.</title>
        <authorList>
            <person name="Li M."/>
        </authorList>
    </citation>
    <scope>NUCLEOTIDE SEQUENCE</scope>
    <source>
        <strain evidence="17">CAU-MHL-2022a</strain>
        <tissue evidence="17">Skin</tissue>
    </source>
</reference>
<feature type="transmembrane region" description="Helical" evidence="15">
    <location>
        <begin position="350"/>
        <end position="368"/>
    </location>
</feature>
<dbReference type="FunFam" id="1.10.1220.70:FF:000001">
    <property type="entry name" value="Olfactory receptor"/>
    <property type="match status" value="2"/>
</dbReference>
<evidence type="ECO:0000256" key="3">
    <source>
        <dbReference type="ARBA" id="ARBA00010663"/>
    </source>
</evidence>
<evidence type="ECO:0000259" key="16">
    <source>
        <dbReference type="PROSITE" id="PS50262"/>
    </source>
</evidence>
<keyword evidence="6 13" id="KW-0812">Transmembrane</keyword>
<feature type="transmembrane region" description="Helical" evidence="15">
    <location>
        <begin position="719"/>
        <end position="748"/>
    </location>
</feature>
<dbReference type="Gene3D" id="1.10.1220.70">
    <property type="match status" value="1"/>
</dbReference>
<evidence type="ECO:0000256" key="13">
    <source>
        <dbReference type="RuleBase" id="RU000688"/>
    </source>
</evidence>
<dbReference type="AlphaFoldDB" id="A0AAD4TQP5"/>
<dbReference type="GO" id="GO:0005886">
    <property type="term" value="C:plasma membrane"/>
    <property type="evidence" value="ECO:0007669"/>
    <property type="project" value="UniProtKB-SubCell"/>
</dbReference>
<keyword evidence="8 15" id="KW-1133">Transmembrane helix</keyword>
<evidence type="ECO:0000313" key="18">
    <source>
        <dbReference type="Proteomes" id="UP001214576"/>
    </source>
</evidence>
<dbReference type="InterPro" id="IPR000725">
    <property type="entry name" value="Olfact_rcpt"/>
</dbReference>
<keyword evidence="11 13" id="KW-0675">Receptor</keyword>
<evidence type="ECO:0000256" key="10">
    <source>
        <dbReference type="ARBA" id="ARBA00023136"/>
    </source>
</evidence>
<feature type="transmembrane region" description="Helical" evidence="15">
    <location>
        <begin position="308"/>
        <end position="330"/>
    </location>
</feature>
<dbReference type="InterPro" id="IPR050516">
    <property type="entry name" value="Olfactory_GPCR"/>
</dbReference>
<keyword evidence="9 13" id="KW-0297">G-protein coupled receptor</keyword>
<evidence type="ECO:0000313" key="17">
    <source>
        <dbReference type="EMBL" id="KAI4530971.1"/>
    </source>
</evidence>
<evidence type="ECO:0000256" key="12">
    <source>
        <dbReference type="ARBA" id="ARBA00023224"/>
    </source>
</evidence>
<feature type="transmembrane region" description="Helical" evidence="15">
    <location>
        <begin position="834"/>
        <end position="855"/>
    </location>
</feature>
<proteinExistence type="inferred from homology"/>
<evidence type="ECO:0000256" key="6">
    <source>
        <dbReference type="ARBA" id="ARBA00022692"/>
    </source>
</evidence>
<keyword evidence="5" id="KW-0716">Sensory transduction</keyword>